<evidence type="ECO:0000256" key="1">
    <source>
        <dbReference type="SAM" id="MobiDB-lite"/>
    </source>
</evidence>
<protein>
    <recommendedName>
        <fullName evidence="2">Glycine zipper domain-containing protein</fullName>
    </recommendedName>
</protein>
<dbReference type="Proteomes" id="UP001597110">
    <property type="component" value="Unassembled WGS sequence"/>
</dbReference>
<organism evidence="3 4">
    <name type="scientific">Lysobacter brunescens</name>
    <dbReference type="NCBI Taxonomy" id="262323"/>
    <lineage>
        <taxon>Bacteria</taxon>
        <taxon>Pseudomonadati</taxon>
        <taxon>Pseudomonadota</taxon>
        <taxon>Gammaproteobacteria</taxon>
        <taxon>Lysobacterales</taxon>
        <taxon>Lysobacteraceae</taxon>
        <taxon>Lysobacter</taxon>
    </lineage>
</organism>
<dbReference type="Pfam" id="PF13488">
    <property type="entry name" value="Gly-zipper_Omp"/>
    <property type="match status" value="1"/>
</dbReference>
<keyword evidence="4" id="KW-1185">Reference proteome</keyword>
<dbReference type="PANTHER" id="PTHR21525:SF9">
    <property type="entry name" value="CHANNEL_COLICIN DOMAIN-CONTAINING PROTEIN"/>
    <property type="match status" value="1"/>
</dbReference>
<proteinExistence type="predicted"/>
<sequence length="173" mass="18312">MTNHDKTVDKAIDKDLNRDPITGTPGAHPVGTGVGAIAGGTAGAAVGSIAGPAGTVAGAAIGAVVGGLAGKGVGEAVNPTAEDAYWREQYTREPYYNQGHTYDDYAPAYRTGYEARARYADRSFDEVEPELERDYTGYRGPSPLAWDRARHAARAAWDRVERAMPGDADRDGK</sequence>
<dbReference type="EMBL" id="JBHTIF010000004">
    <property type="protein sequence ID" value="MFD0727155.1"/>
    <property type="molecule type" value="Genomic_DNA"/>
</dbReference>
<dbReference type="RefSeq" id="WP_386825627.1">
    <property type="nucleotide sequence ID" value="NZ_JBHTIF010000004.1"/>
</dbReference>
<feature type="region of interest" description="Disordered" evidence="1">
    <location>
        <begin position="1"/>
        <end position="30"/>
    </location>
</feature>
<evidence type="ECO:0000313" key="4">
    <source>
        <dbReference type="Proteomes" id="UP001597110"/>
    </source>
</evidence>
<dbReference type="InterPro" id="IPR039567">
    <property type="entry name" value="Gly-zipper"/>
</dbReference>
<evidence type="ECO:0000313" key="3">
    <source>
        <dbReference type="EMBL" id="MFD0727155.1"/>
    </source>
</evidence>
<dbReference type="PANTHER" id="PTHR21525">
    <property type="entry name" value="MOTILE SPERM PROTEIN"/>
    <property type="match status" value="1"/>
</dbReference>
<evidence type="ECO:0000259" key="2">
    <source>
        <dbReference type="Pfam" id="PF13488"/>
    </source>
</evidence>
<reference evidence="4" key="1">
    <citation type="journal article" date="2019" name="Int. J. Syst. Evol. Microbiol.">
        <title>The Global Catalogue of Microorganisms (GCM) 10K type strain sequencing project: providing services to taxonomists for standard genome sequencing and annotation.</title>
        <authorList>
            <consortium name="The Broad Institute Genomics Platform"/>
            <consortium name="The Broad Institute Genome Sequencing Center for Infectious Disease"/>
            <person name="Wu L."/>
            <person name="Ma J."/>
        </authorList>
    </citation>
    <scope>NUCLEOTIDE SEQUENCE [LARGE SCALE GENOMIC DNA]</scope>
    <source>
        <strain evidence="4">CCUG 55585</strain>
    </source>
</reference>
<feature type="compositionally biased region" description="Basic and acidic residues" evidence="1">
    <location>
        <begin position="1"/>
        <end position="18"/>
    </location>
</feature>
<name>A0ABW2YJ41_9GAMM</name>
<accession>A0ABW2YJ41</accession>
<comment type="caution">
    <text evidence="3">The sequence shown here is derived from an EMBL/GenBank/DDBJ whole genome shotgun (WGS) entry which is preliminary data.</text>
</comment>
<gene>
    <name evidence="3" type="ORF">ACFQ0E_16290</name>
</gene>
<feature type="domain" description="Glycine zipper" evidence="2">
    <location>
        <begin position="34"/>
        <end position="77"/>
    </location>
</feature>